<reference evidence="14" key="1">
    <citation type="submission" date="2016-10" db="EMBL/GenBank/DDBJ databases">
        <authorList>
            <person name="Varghese N."/>
            <person name="Submissions S."/>
        </authorList>
    </citation>
    <scope>NUCLEOTIDE SEQUENCE [LARGE SCALE GENOMIC DNA]</scope>
    <source>
        <strain evidence="14">VPI 5359</strain>
    </source>
</reference>
<dbReference type="GO" id="GO:0044716">
    <property type="term" value="F:8-oxo-GDP phosphatase activity"/>
    <property type="evidence" value="ECO:0007669"/>
    <property type="project" value="TreeGrafter"/>
</dbReference>
<dbReference type="PROSITE" id="PS51462">
    <property type="entry name" value="NUDIX"/>
    <property type="match status" value="1"/>
</dbReference>
<dbReference type="STRING" id="1528.SAMN04488579_11611"/>
<dbReference type="Proteomes" id="UP000199652">
    <property type="component" value="Unassembled WGS sequence"/>
</dbReference>
<dbReference type="PRINTS" id="PR00502">
    <property type="entry name" value="NUDIXFAMILY"/>
</dbReference>
<evidence type="ECO:0000259" key="12">
    <source>
        <dbReference type="PROSITE" id="PS51462"/>
    </source>
</evidence>
<keyword evidence="3" id="KW-0515">Mutator protein</keyword>
<dbReference type="InterPro" id="IPR013022">
    <property type="entry name" value="Xyl_isomerase-like_TIM-brl"/>
</dbReference>
<dbReference type="PANTHER" id="PTHR47707">
    <property type="entry name" value="8-OXO-DGTP DIPHOSPHATASE"/>
    <property type="match status" value="1"/>
</dbReference>
<evidence type="ECO:0000256" key="8">
    <source>
        <dbReference type="ARBA" id="ARBA00022842"/>
    </source>
</evidence>
<keyword evidence="8" id="KW-0460">Magnesium</keyword>
<organism evidence="13 14">
    <name type="scientific">Eubacterium barkeri</name>
    <name type="common">Clostridium barkeri</name>
    <dbReference type="NCBI Taxonomy" id="1528"/>
    <lineage>
        <taxon>Bacteria</taxon>
        <taxon>Bacillati</taxon>
        <taxon>Bacillota</taxon>
        <taxon>Clostridia</taxon>
        <taxon>Eubacteriales</taxon>
        <taxon>Eubacteriaceae</taxon>
        <taxon>Eubacterium</taxon>
    </lineage>
</organism>
<sequence length="392" mass="45055">MRYSIFSWFGYFQPLQERLDIIKAAGFDAVMLSWEDEFEPVHIPKEAMPDMARRMGLEITNFHAPFMGYNGIWEKNARESKPLLDRLCGFVADCRRFNVPALVVHTNDLDLGPFEMENGLRFFSVLAEAGEKYGVDIAVENVSRQYLLSWLLERIQSDHFGMCYDSSHDYMLHCGRGHLLDTFGERMKAMHLSDNDGHLDRHWIPGEGNIPFHEIIPKIQDLGMETLSFEVNADWYWRRQSPLAFCQRVRHSLDPIVEEKSGSLQNTVSVAAAIIQDGDGHILICQRGPGGSCGNLWEFPGGKMEPGETPRECLVRECQEELDIKICCEEVYDHASYTYPDQRVFLTFITAKIVSGTPCMKVHQEMRWVRPEEMLNYSFCPGDEAVIRHMIS</sequence>
<dbReference type="GO" id="GO:0044715">
    <property type="term" value="F:8-oxo-dGDP phosphatase activity"/>
    <property type="evidence" value="ECO:0007669"/>
    <property type="project" value="TreeGrafter"/>
</dbReference>
<dbReference type="InterPro" id="IPR015797">
    <property type="entry name" value="NUDIX_hydrolase-like_dom_sf"/>
</dbReference>
<dbReference type="Gene3D" id="3.90.79.10">
    <property type="entry name" value="Nucleoside Triphosphate Pyrophosphohydrolase"/>
    <property type="match status" value="1"/>
</dbReference>
<proteinExistence type="inferred from homology"/>
<dbReference type="GO" id="GO:0006260">
    <property type="term" value="P:DNA replication"/>
    <property type="evidence" value="ECO:0007669"/>
    <property type="project" value="UniProtKB-KW"/>
</dbReference>
<dbReference type="SUPFAM" id="SSF55811">
    <property type="entry name" value="Nudix"/>
    <property type="match status" value="1"/>
</dbReference>
<dbReference type="CDD" id="cd03425">
    <property type="entry name" value="NUDIX_MutT_NudA_like"/>
    <property type="match status" value="1"/>
</dbReference>
<evidence type="ECO:0000313" key="13">
    <source>
        <dbReference type="EMBL" id="SDY09272.1"/>
    </source>
</evidence>
<dbReference type="GO" id="GO:0006281">
    <property type="term" value="P:DNA repair"/>
    <property type="evidence" value="ECO:0007669"/>
    <property type="project" value="UniProtKB-KW"/>
</dbReference>
<gene>
    <name evidence="13" type="ORF">SAMN04488579_11611</name>
</gene>
<dbReference type="EC" id="3.6.1.55" evidence="11"/>
<dbReference type="PANTHER" id="PTHR47707:SF1">
    <property type="entry name" value="NUDIX HYDROLASE FAMILY PROTEIN"/>
    <property type="match status" value="1"/>
</dbReference>
<evidence type="ECO:0000256" key="9">
    <source>
        <dbReference type="ARBA" id="ARBA00023204"/>
    </source>
</evidence>
<feature type="domain" description="Nudix hydrolase" evidence="12">
    <location>
        <begin position="265"/>
        <end position="392"/>
    </location>
</feature>
<keyword evidence="5" id="KW-0479">Metal-binding</keyword>
<dbReference type="GO" id="GO:0035539">
    <property type="term" value="F:8-oxo-7,8-dihydrodeoxyguanosine triphosphate pyrophosphatase activity"/>
    <property type="evidence" value="ECO:0007669"/>
    <property type="project" value="UniProtKB-EC"/>
</dbReference>
<dbReference type="EMBL" id="FNOU01000016">
    <property type="protein sequence ID" value="SDY09272.1"/>
    <property type="molecule type" value="Genomic_DNA"/>
</dbReference>
<evidence type="ECO:0000256" key="3">
    <source>
        <dbReference type="ARBA" id="ARBA00022457"/>
    </source>
</evidence>
<accession>A0A1H3H175</accession>
<name>A0A1H3H175_EUBBA</name>
<protein>
    <recommendedName>
        <fullName evidence="11">8-oxo-dGTP diphosphatase</fullName>
        <ecNumber evidence="11">3.6.1.55</ecNumber>
    </recommendedName>
</protein>
<evidence type="ECO:0000256" key="1">
    <source>
        <dbReference type="ARBA" id="ARBA00001946"/>
    </source>
</evidence>
<evidence type="ECO:0000256" key="10">
    <source>
        <dbReference type="ARBA" id="ARBA00035861"/>
    </source>
</evidence>
<evidence type="ECO:0000313" key="14">
    <source>
        <dbReference type="Proteomes" id="UP000199652"/>
    </source>
</evidence>
<evidence type="ECO:0000256" key="4">
    <source>
        <dbReference type="ARBA" id="ARBA00022705"/>
    </source>
</evidence>
<dbReference type="Gene3D" id="3.20.20.150">
    <property type="entry name" value="Divalent-metal-dependent TIM barrel enzymes"/>
    <property type="match status" value="1"/>
</dbReference>
<dbReference type="RefSeq" id="WP_242873560.1">
    <property type="nucleotide sequence ID" value="NZ_FNOU01000016.1"/>
</dbReference>
<dbReference type="GO" id="GO:0008413">
    <property type="term" value="F:8-oxo-7,8-dihydroguanosine triphosphate pyrophosphatase activity"/>
    <property type="evidence" value="ECO:0007669"/>
    <property type="project" value="TreeGrafter"/>
</dbReference>
<dbReference type="GO" id="GO:0046872">
    <property type="term" value="F:metal ion binding"/>
    <property type="evidence" value="ECO:0007669"/>
    <property type="project" value="UniProtKB-KW"/>
</dbReference>
<evidence type="ECO:0000256" key="2">
    <source>
        <dbReference type="ARBA" id="ARBA00005582"/>
    </source>
</evidence>
<evidence type="ECO:0000256" key="11">
    <source>
        <dbReference type="ARBA" id="ARBA00038905"/>
    </source>
</evidence>
<evidence type="ECO:0000256" key="7">
    <source>
        <dbReference type="ARBA" id="ARBA00022801"/>
    </source>
</evidence>
<keyword evidence="9" id="KW-0234">DNA repair</keyword>
<comment type="cofactor">
    <cofactor evidence="1">
        <name>Mg(2+)</name>
        <dbReference type="ChEBI" id="CHEBI:18420"/>
    </cofactor>
</comment>
<keyword evidence="6" id="KW-0227">DNA damage</keyword>
<dbReference type="Pfam" id="PF14815">
    <property type="entry name" value="NUDIX_4"/>
    <property type="match status" value="1"/>
</dbReference>
<dbReference type="InterPro" id="IPR029119">
    <property type="entry name" value="MutY_C"/>
</dbReference>
<comment type="similarity">
    <text evidence="2">Belongs to the Nudix hydrolase family.</text>
</comment>
<dbReference type="InterPro" id="IPR000086">
    <property type="entry name" value="NUDIX_hydrolase_dom"/>
</dbReference>
<evidence type="ECO:0000256" key="5">
    <source>
        <dbReference type="ARBA" id="ARBA00022723"/>
    </source>
</evidence>
<dbReference type="InterPro" id="IPR047127">
    <property type="entry name" value="MutT-like"/>
</dbReference>
<evidence type="ECO:0000256" key="6">
    <source>
        <dbReference type="ARBA" id="ARBA00022763"/>
    </source>
</evidence>
<dbReference type="InterPro" id="IPR020476">
    <property type="entry name" value="Nudix_hydrolase"/>
</dbReference>
<keyword evidence="7" id="KW-0378">Hydrolase</keyword>
<dbReference type="Pfam" id="PF01261">
    <property type="entry name" value="AP_endonuc_2"/>
    <property type="match status" value="1"/>
</dbReference>
<keyword evidence="4" id="KW-0235">DNA replication</keyword>
<dbReference type="AlphaFoldDB" id="A0A1H3H175"/>
<dbReference type="InterPro" id="IPR036237">
    <property type="entry name" value="Xyl_isomerase-like_sf"/>
</dbReference>
<comment type="catalytic activity">
    <reaction evidence="10">
        <text>8-oxo-dGTP + H2O = 8-oxo-dGMP + diphosphate + H(+)</text>
        <dbReference type="Rhea" id="RHEA:31575"/>
        <dbReference type="ChEBI" id="CHEBI:15377"/>
        <dbReference type="ChEBI" id="CHEBI:15378"/>
        <dbReference type="ChEBI" id="CHEBI:33019"/>
        <dbReference type="ChEBI" id="CHEBI:63224"/>
        <dbReference type="ChEBI" id="CHEBI:77896"/>
        <dbReference type="EC" id="3.6.1.55"/>
    </reaction>
</comment>
<dbReference type="SUPFAM" id="SSF51658">
    <property type="entry name" value="Xylose isomerase-like"/>
    <property type="match status" value="1"/>
</dbReference>
<keyword evidence="14" id="KW-1185">Reference proteome</keyword>